<evidence type="ECO:0000256" key="2">
    <source>
        <dbReference type="ARBA" id="ARBA00005019"/>
    </source>
</evidence>
<comment type="function">
    <text evidence="1 11">Catalyzes the reversible adenylation of nicotinate mononucleotide (NaMN) to nicotinic acid adenine dinucleotide (NaAD).</text>
</comment>
<dbReference type="GO" id="GO:0004515">
    <property type="term" value="F:nicotinate-nucleotide adenylyltransferase activity"/>
    <property type="evidence" value="ECO:0007669"/>
    <property type="project" value="UniProtKB-UniRule"/>
</dbReference>
<evidence type="ECO:0000313" key="14">
    <source>
        <dbReference type="Proteomes" id="UP000596827"/>
    </source>
</evidence>
<dbReference type="InterPro" id="IPR004821">
    <property type="entry name" value="Cyt_trans-like"/>
</dbReference>
<dbReference type="EC" id="2.7.7.18" evidence="11"/>
<dbReference type="CDD" id="cd02165">
    <property type="entry name" value="NMNAT"/>
    <property type="match status" value="1"/>
</dbReference>
<name>A0A923M636_9BURK</name>
<dbReference type="InterPro" id="IPR005248">
    <property type="entry name" value="NadD/NMNAT"/>
</dbReference>
<dbReference type="PANTHER" id="PTHR39321">
    <property type="entry name" value="NICOTINATE-NUCLEOTIDE ADENYLYLTRANSFERASE-RELATED"/>
    <property type="match status" value="1"/>
</dbReference>
<evidence type="ECO:0000256" key="1">
    <source>
        <dbReference type="ARBA" id="ARBA00002324"/>
    </source>
</evidence>
<keyword evidence="14" id="KW-1185">Reference proteome</keyword>
<dbReference type="Proteomes" id="UP000596827">
    <property type="component" value="Unassembled WGS sequence"/>
</dbReference>
<dbReference type="GO" id="GO:0005524">
    <property type="term" value="F:ATP binding"/>
    <property type="evidence" value="ECO:0007669"/>
    <property type="project" value="UniProtKB-KW"/>
</dbReference>
<comment type="similarity">
    <text evidence="3 11">Belongs to the NadD family.</text>
</comment>
<evidence type="ECO:0000256" key="10">
    <source>
        <dbReference type="ARBA" id="ARBA00048721"/>
    </source>
</evidence>
<proteinExistence type="inferred from homology"/>
<evidence type="ECO:0000256" key="5">
    <source>
        <dbReference type="ARBA" id="ARBA00022679"/>
    </source>
</evidence>
<evidence type="ECO:0000259" key="12">
    <source>
        <dbReference type="Pfam" id="PF01467"/>
    </source>
</evidence>
<dbReference type="EMBL" id="JACORU010000002">
    <property type="protein sequence ID" value="MBC5764523.1"/>
    <property type="molecule type" value="Genomic_DNA"/>
</dbReference>
<dbReference type="Gene3D" id="3.40.50.620">
    <property type="entry name" value="HUPs"/>
    <property type="match status" value="1"/>
</dbReference>
<feature type="domain" description="Cytidyltransferase-like" evidence="12">
    <location>
        <begin position="6"/>
        <end position="167"/>
    </location>
</feature>
<dbReference type="GO" id="GO:0009435">
    <property type="term" value="P:NAD+ biosynthetic process"/>
    <property type="evidence" value="ECO:0007669"/>
    <property type="project" value="UniProtKB-UniRule"/>
</dbReference>
<protein>
    <recommendedName>
        <fullName evidence="11">Probable nicotinate-nucleotide adenylyltransferase</fullName>
        <ecNumber evidence="11">2.7.7.18</ecNumber>
    </recommendedName>
    <alternativeName>
        <fullName evidence="11">Deamido-NAD(+) diphosphorylase</fullName>
    </alternativeName>
    <alternativeName>
        <fullName evidence="11">Deamido-NAD(+) pyrophosphorylase</fullName>
    </alternativeName>
    <alternativeName>
        <fullName evidence="11">Nicotinate mononucleotide adenylyltransferase</fullName>
        <shortName evidence="11">NaMN adenylyltransferase</shortName>
    </alternativeName>
</protein>
<comment type="pathway">
    <text evidence="2 11">Cofactor biosynthesis; NAD(+) biosynthesis; deamido-NAD(+) from nicotinate D-ribonucleotide: step 1/1.</text>
</comment>
<sequence>MTRLGLFGGAFDPPHIAHVALARAAVEQLSLDELRICPTGGAYHRASAPTDAQHRLAMAREAFAEVPRAVVDDREIRRGGATYTVDTLRELHAEQPSAVLHLVMGEDQAAGFTKWREWEAIARLATICVASRQYSAAAQPPLALPAGVRSVQLRLPDHPESATEVRHRLTLGQDIGDLVPPGVARYIAHHHLYQPL</sequence>
<reference evidence="13" key="1">
    <citation type="submission" date="2020-08" db="EMBL/GenBank/DDBJ databases">
        <title>Ramlibacter sp. GTP1 16S ribosomal RNA gene genome sequencing and assembly.</title>
        <authorList>
            <person name="Kang M."/>
        </authorList>
    </citation>
    <scope>NUCLEOTIDE SEQUENCE</scope>
    <source>
        <strain evidence="13">GTP1</strain>
    </source>
</reference>
<comment type="caution">
    <text evidence="13">The sequence shown here is derived from an EMBL/GenBank/DDBJ whole genome shotgun (WGS) entry which is preliminary data.</text>
</comment>
<keyword evidence="7 11" id="KW-0547">Nucleotide-binding</keyword>
<evidence type="ECO:0000256" key="9">
    <source>
        <dbReference type="ARBA" id="ARBA00023027"/>
    </source>
</evidence>
<dbReference type="HAMAP" id="MF_00244">
    <property type="entry name" value="NaMN_adenylyltr"/>
    <property type="match status" value="1"/>
</dbReference>
<keyword evidence="6 11" id="KW-0548">Nucleotidyltransferase</keyword>
<dbReference type="SUPFAM" id="SSF52374">
    <property type="entry name" value="Nucleotidylyl transferase"/>
    <property type="match status" value="1"/>
</dbReference>
<keyword evidence="4 11" id="KW-0662">Pyridine nucleotide biosynthesis</keyword>
<dbReference type="Pfam" id="PF01467">
    <property type="entry name" value="CTP_transf_like"/>
    <property type="match status" value="1"/>
</dbReference>
<evidence type="ECO:0000256" key="7">
    <source>
        <dbReference type="ARBA" id="ARBA00022741"/>
    </source>
</evidence>
<evidence type="ECO:0000256" key="11">
    <source>
        <dbReference type="HAMAP-Rule" id="MF_00244"/>
    </source>
</evidence>
<evidence type="ECO:0000313" key="13">
    <source>
        <dbReference type="EMBL" id="MBC5764523.1"/>
    </source>
</evidence>
<evidence type="ECO:0000256" key="6">
    <source>
        <dbReference type="ARBA" id="ARBA00022695"/>
    </source>
</evidence>
<keyword evidence="9 11" id="KW-0520">NAD</keyword>
<evidence type="ECO:0000256" key="4">
    <source>
        <dbReference type="ARBA" id="ARBA00022642"/>
    </source>
</evidence>
<organism evidence="13 14">
    <name type="scientific">Ramlibacter albus</name>
    <dbReference type="NCBI Taxonomy" id="2079448"/>
    <lineage>
        <taxon>Bacteria</taxon>
        <taxon>Pseudomonadati</taxon>
        <taxon>Pseudomonadota</taxon>
        <taxon>Betaproteobacteria</taxon>
        <taxon>Burkholderiales</taxon>
        <taxon>Comamonadaceae</taxon>
        <taxon>Ramlibacter</taxon>
    </lineage>
</organism>
<evidence type="ECO:0000256" key="3">
    <source>
        <dbReference type="ARBA" id="ARBA00009014"/>
    </source>
</evidence>
<keyword evidence="5 11" id="KW-0808">Transferase</keyword>
<accession>A0A923M636</accession>
<keyword evidence="8 11" id="KW-0067">ATP-binding</keyword>
<gene>
    <name evidence="11 13" type="primary">nadD</name>
    <name evidence="13" type="ORF">H8R02_08690</name>
</gene>
<dbReference type="PANTHER" id="PTHR39321:SF3">
    <property type="entry name" value="PHOSPHOPANTETHEINE ADENYLYLTRANSFERASE"/>
    <property type="match status" value="1"/>
</dbReference>
<dbReference type="NCBIfam" id="TIGR00482">
    <property type="entry name" value="nicotinate (nicotinamide) nucleotide adenylyltransferase"/>
    <property type="match status" value="1"/>
</dbReference>
<dbReference type="RefSeq" id="WP_187081119.1">
    <property type="nucleotide sequence ID" value="NZ_JACORU010000002.1"/>
</dbReference>
<comment type="catalytic activity">
    <reaction evidence="10 11">
        <text>nicotinate beta-D-ribonucleotide + ATP + H(+) = deamido-NAD(+) + diphosphate</text>
        <dbReference type="Rhea" id="RHEA:22860"/>
        <dbReference type="ChEBI" id="CHEBI:15378"/>
        <dbReference type="ChEBI" id="CHEBI:30616"/>
        <dbReference type="ChEBI" id="CHEBI:33019"/>
        <dbReference type="ChEBI" id="CHEBI:57502"/>
        <dbReference type="ChEBI" id="CHEBI:58437"/>
        <dbReference type="EC" id="2.7.7.18"/>
    </reaction>
</comment>
<dbReference type="InterPro" id="IPR014729">
    <property type="entry name" value="Rossmann-like_a/b/a_fold"/>
</dbReference>
<dbReference type="AlphaFoldDB" id="A0A923M636"/>
<evidence type="ECO:0000256" key="8">
    <source>
        <dbReference type="ARBA" id="ARBA00022840"/>
    </source>
</evidence>